<accession>A0A1Y5RP64</accession>
<dbReference type="RefSeq" id="WP_085852654.1">
    <property type="nucleotide sequence ID" value="NZ_FOPF01000001.1"/>
</dbReference>
<dbReference type="PANTHER" id="PTHR38030">
    <property type="entry name" value="PROTOPORPHYRINOGEN IX DEHYDROGENASE [MENAQUINONE]"/>
    <property type="match status" value="1"/>
</dbReference>
<dbReference type="OrthoDB" id="9795729at2"/>
<keyword evidence="2" id="KW-0560">Oxidoreductase</keyword>
<gene>
    <name evidence="2" type="primary">hemG</name>
    <name evidence="2" type="ORF">PAM7066_00647</name>
</gene>
<dbReference type="InterPro" id="IPR029039">
    <property type="entry name" value="Flavoprotein-like_sf"/>
</dbReference>
<dbReference type="Gene3D" id="3.40.50.360">
    <property type="match status" value="1"/>
</dbReference>
<protein>
    <submittedName>
        <fullName evidence="2">Protoporphyrinogen IX dehydrogenase [menaquinone]</fullName>
        <ecNumber evidence="2">1.3.5.3</ecNumber>
    </submittedName>
</protein>
<dbReference type="EMBL" id="FWFV01000001">
    <property type="protein sequence ID" value="SLN19403.1"/>
    <property type="molecule type" value="Genomic_DNA"/>
</dbReference>
<dbReference type="InterPro" id="IPR052200">
    <property type="entry name" value="Protoporphyrinogen_IX_DH"/>
</dbReference>
<dbReference type="STRING" id="315423.SAMN04488020_101646"/>
<evidence type="ECO:0000259" key="1">
    <source>
        <dbReference type="Pfam" id="PF12724"/>
    </source>
</evidence>
<sequence>MNIAILFSTVEGHTGKICRFVETMLGQDGHAVRVFDTDATVPVDLNDGDAVILLAPVHERRHPDLFEATVAALAEKLAPMPTLMLSVSLSASFQDGREEAQDYLDEFKMRTGLAPTREALVAGAVKTERYDYFAAQVVKMVVLRGKTYDAANGSHEFTDWDALRNAVTEFTGIAASAPA</sequence>
<dbReference type="SUPFAM" id="SSF52218">
    <property type="entry name" value="Flavoproteins"/>
    <property type="match status" value="1"/>
</dbReference>
<dbReference type="AlphaFoldDB" id="A0A1Y5RP64"/>
<dbReference type="Proteomes" id="UP000193870">
    <property type="component" value="Unassembled WGS sequence"/>
</dbReference>
<evidence type="ECO:0000313" key="2">
    <source>
        <dbReference type="EMBL" id="SLN19403.1"/>
    </source>
</evidence>
<dbReference type="GO" id="GO:0010181">
    <property type="term" value="F:FMN binding"/>
    <property type="evidence" value="ECO:0007669"/>
    <property type="project" value="TreeGrafter"/>
</dbReference>
<feature type="domain" description="Flavodoxin" evidence="1">
    <location>
        <begin position="5"/>
        <end position="143"/>
    </location>
</feature>
<dbReference type="EC" id="1.3.5.3" evidence="2"/>
<organism evidence="2 3">
    <name type="scientific">Palleronia marisminoris</name>
    <dbReference type="NCBI Taxonomy" id="315423"/>
    <lineage>
        <taxon>Bacteria</taxon>
        <taxon>Pseudomonadati</taxon>
        <taxon>Pseudomonadota</taxon>
        <taxon>Alphaproteobacteria</taxon>
        <taxon>Rhodobacterales</taxon>
        <taxon>Roseobacteraceae</taxon>
        <taxon>Palleronia</taxon>
    </lineage>
</organism>
<dbReference type="GO" id="GO:0070819">
    <property type="term" value="F:menaquinone-dependent protoporphyrinogen oxidase activity"/>
    <property type="evidence" value="ECO:0007669"/>
    <property type="project" value="TreeGrafter"/>
</dbReference>
<dbReference type="GO" id="GO:0006783">
    <property type="term" value="P:heme biosynthetic process"/>
    <property type="evidence" value="ECO:0007669"/>
    <property type="project" value="TreeGrafter"/>
</dbReference>
<evidence type="ECO:0000313" key="3">
    <source>
        <dbReference type="Proteomes" id="UP000193870"/>
    </source>
</evidence>
<name>A0A1Y5RP64_9RHOB</name>
<keyword evidence="3" id="KW-1185">Reference proteome</keyword>
<dbReference type="InterPro" id="IPR026816">
    <property type="entry name" value="Flavodoxin_dom"/>
</dbReference>
<dbReference type="PANTHER" id="PTHR38030:SF2">
    <property type="entry name" value="PROTOPORPHYRINOGEN IX DEHYDROGENASE [QUINONE]"/>
    <property type="match status" value="1"/>
</dbReference>
<reference evidence="2 3" key="1">
    <citation type="submission" date="2017-03" db="EMBL/GenBank/DDBJ databases">
        <authorList>
            <person name="Afonso C.L."/>
            <person name="Miller P.J."/>
            <person name="Scott M.A."/>
            <person name="Spackman E."/>
            <person name="Goraichik I."/>
            <person name="Dimitrov K.M."/>
            <person name="Suarez D.L."/>
            <person name="Swayne D.E."/>
        </authorList>
    </citation>
    <scope>NUCLEOTIDE SEQUENCE [LARGE SCALE GENOMIC DNA]</scope>
    <source>
        <strain evidence="2 3">CECT 7066</strain>
    </source>
</reference>
<dbReference type="Pfam" id="PF12724">
    <property type="entry name" value="Flavodoxin_5"/>
    <property type="match status" value="1"/>
</dbReference>
<proteinExistence type="predicted"/>